<dbReference type="Proteomes" id="UP001058074">
    <property type="component" value="Unassembled WGS sequence"/>
</dbReference>
<keyword evidence="1" id="KW-0378">Hydrolase</keyword>
<keyword evidence="1" id="KW-0067">ATP-binding</keyword>
<protein>
    <submittedName>
        <fullName evidence="1">ATP-dependent DNA helicase RecG</fullName>
    </submittedName>
</protein>
<dbReference type="EMBL" id="BROD01000001">
    <property type="protein sequence ID" value="GKX66267.1"/>
    <property type="molecule type" value="Genomic_DNA"/>
</dbReference>
<evidence type="ECO:0000313" key="1">
    <source>
        <dbReference type="EMBL" id="GKX66267.1"/>
    </source>
</evidence>
<proteinExistence type="predicted"/>
<sequence>MNLYDDIKFIKGVGPKFEEKLNKCGIYNVLDMLLYFPRDYQYISGNIDVSEINEEEKIILSCKVVRINKSFRTRTGKIMTEVDFTYANHNITAIWFNTPYIIKNFVLGNVYNLMGKFKLKGSKFEVISPQVTCNESVEKEIIPIYPLKGDLTNKSLYKILSYAIENVKIIDNMPDNIIKKYNLCSLEQAVREIHFPSSNDLLQAAITRLKFQELFNYSMKLLLLKKRLKTNGNGIQYSISSELSILKEKLPFELTEAQNKVVREILLDAKKKTPMNRLVQGDVGSGKTIVAIIAMFNAYKNGYQVAMMAPTEILAKQHYVEIKNVLKDFDIDVELLTGSTSAKEKVRIKEKIATGNPLIAVGTHALIQKDVEFSRLGLAITDEQHRFGVEQRSKLTNSTDKADVLVMTATPIPRTLALYLYSDLDVSIIDQLPPGRKAIKTELFRESNRNAAYDFVLEEIEKGRQAYIVCPLIEDLEENKLNSVESLYEELSTSIFKGYKVEMMHGKLKAKEKNDIIDRFKNNETQVLISTTVIEVGVNVPNASCMVIENAERFGLAQLHQLRGRVGRGQYQSYCILIANIKSKVTEKRMNIMTESTDGFYISEQDFKLRGTGEMFGFRQSGDSGLLLADFVEDINMLKCAYNEAKLLINSEDGKIKELCVSIEKSLVKSSKFICFN</sequence>
<reference evidence="1" key="1">
    <citation type="journal article" date="2025" name="Int. J. Syst. Evol. Microbiol.">
        <title>Inconstantimicrobium mannanitabidum sp. nov., a novel member of the family Clostridiaceae isolated from anoxic soil under the treatment of reductive soil disinfestation.</title>
        <authorList>
            <person name="Ueki A."/>
            <person name="Tonouchi A."/>
            <person name="Honma S."/>
            <person name="Kaku N."/>
            <person name="Ueki K."/>
        </authorList>
    </citation>
    <scope>NUCLEOTIDE SEQUENCE</scope>
    <source>
        <strain evidence="1">TW13</strain>
    </source>
</reference>
<keyword evidence="1" id="KW-0547">Nucleotide-binding</keyword>
<accession>A0ACB5RAX4</accession>
<gene>
    <name evidence="1" type="primary">recG</name>
    <name evidence="1" type="ORF">rsdtw13_15250</name>
</gene>
<organism evidence="1 2">
    <name type="scientific">Inconstantimicrobium mannanitabidum</name>
    <dbReference type="NCBI Taxonomy" id="1604901"/>
    <lineage>
        <taxon>Bacteria</taxon>
        <taxon>Bacillati</taxon>
        <taxon>Bacillota</taxon>
        <taxon>Clostridia</taxon>
        <taxon>Eubacteriales</taxon>
        <taxon>Clostridiaceae</taxon>
        <taxon>Inconstantimicrobium</taxon>
    </lineage>
</organism>
<keyword evidence="1" id="KW-0347">Helicase</keyword>
<comment type="caution">
    <text evidence="1">The sequence shown here is derived from an EMBL/GenBank/DDBJ whole genome shotgun (WGS) entry which is preliminary data.</text>
</comment>
<keyword evidence="2" id="KW-1185">Reference proteome</keyword>
<evidence type="ECO:0000313" key="2">
    <source>
        <dbReference type="Proteomes" id="UP001058074"/>
    </source>
</evidence>
<name>A0ACB5RAX4_9CLOT</name>